<dbReference type="Proteomes" id="UP000198963">
    <property type="component" value="Chromosome I"/>
</dbReference>
<dbReference type="RefSeq" id="WP_092446962.1">
    <property type="nucleotide sequence ID" value="NZ_LT629774.1"/>
</dbReference>
<dbReference type="AlphaFoldDB" id="A0A1H1V4T0"/>
<evidence type="ECO:0000313" key="1">
    <source>
        <dbReference type="EMBL" id="SDS79757.1"/>
    </source>
</evidence>
<proteinExistence type="predicted"/>
<dbReference type="STRING" id="1249933.SAMN04489797_2449"/>
<accession>A0A1H1V4T0</accession>
<sequence length="385" mass="44586">MKTLFKILALMLITSVQIQSQVKEVYKESFDATNLKNLVLDLEGTYIVVEASEDHKVHFDYTIEFENYSEKDIDDILKSVKPELEITNDKMQFKSKGNNISSDVTYSIETLYGISFEGDYINFKEPTSRVFRSSKQYFLDINSSSRGKSLREYLKNLREVDDNGKKRKINSKNVKVLRANFIIKIPSHINLRLMAVNSSMTFKLDLESQLNVNARNTNLKFQSITNAFNNFDVVNGSFRSNSLNGGTYKFNHVEVVQIAEVKNLLIDGEFSTTKIGEIGEHVRIIDFNGKYWLHNFSRNFRGFKMDTEYSEINIFYPEDMKYYLETYGQDTVHYIGNVITEIEPNRKNESSKMLVIGKESEQHKIQINSVHGIIRFGDDFIDLSK</sequence>
<organism evidence="1 2">
    <name type="scientific">Winogradskyella sediminis</name>
    <dbReference type="NCBI Taxonomy" id="1382466"/>
    <lineage>
        <taxon>Bacteria</taxon>
        <taxon>Pseudomonadati</taxon>
        <taxon>Bacteroidota</taxon>
        <taxon>Flavobacteriia</taxon>
        <taxon>Flavobacteriales</taxon>
        <taxon>Flavobacteriaceae</taxon>
        <taxon>Winogradskyella</taxon>
    </lineage>
</organism>
<protein>
    <submittedName>
        <fullName evidence="1">Uncharacterized protein</fullName>
    </submittedName>
</protein>
<keyword evidence="2" id="KW-1185">Reference proteome</keyword>
<gene>
    <name evidence="1" type="ORF">SAMN04489797_2449</name>
</gene>
<evidence type="ECO:0000313" key="2">
    <source>
        <dbReference type="Proteomes" id="UP000198963"/>
    </source>
</evidence>
<name>A0A1H1V4T0_9FLAO</name>
<reference evidence="1 2" key="1">
    <citation type="submission" date="2016-10" db="EMBL/GenBank/DDBJ databases">
        <authorList>
            <person name="Varghese N."/>
            <person name="Submissions S."/>
        </authorList>
    </citation>
    <scope>NUCLEOTIDE SEQUENCE [LARGE SCALE GENOMIC DNA]</scope>
    <source>
        <strain evidence="1 2">RHA_55</strain>
    </source>
</reference>
<dbReference type="EMBL" id="LT629774">
    <property type="protein sequence ID" value="SDS79757.1"/>
    <property type="molecule type" value="Genomic_DNA"/>
</dbReference>